<dbReference type="Gene3D" id="2.80.10.50">
    <property type="match status" value="1"/>
</dbReference>
<accession>A0A8J3L730</accession>
<keyword evidence="4" id="KW-1185">Reference proteome</keyword>
<dbReference type="PROSITE" id="PS51318">
    <property type="entry name" value="TAT"/>
    <property type="match status" value="1"/>
</dbReference>
<dbReference type="AlphaFoldDB" id="A0A8J3L730"/>
<sequence length="187" mass="20526">MNMRRRLVALLFATAVSVGAGLATAAPASAAPAGLDDHQTFGVGTFETIRNERSLKCLIPKGNSNNANAPIVQRGCESRTQHRWALFPTSNGYYWIVNQGSGLCLDLAANSEDEVVPGTRAQQFPCDAAYSSEEWTPISYFGTGRFLYQNKVKGLCLEVLGRSYNNDAPLQVNNCNLYETAQQFYFQ</sequence>
<dbReference type="InterPro" id="IPR035992">
    <property type="entry name" value="Ricin_B-like_lectins"/>
</dbReference>
<evidence type="ECO:0000313" key="3">
    <source>
        <dbReference type="EMBL" id="GIG15582.1"/>
    </source>
</evidence>
<dbReference type="SMART" id="SM00458">
    <property type="entry name" value="RICIN"/>
    <property type="match status" value="1"/>
</dbReference>
<evidence type="ECO:0000256" key="1">
    <source>
        <dbReference type="SAM" id="SignalP"/>
    </source>
</evidence>
<feature type="signal peptide" evidence="1">
    <location>
        <begin position="1"/>
        <end position="25"/>
    </location>
</feature>
<dbReference type="Proteomes" id="UP000660339">
    <property type="component" value="Unassembled WGS sequence"/>
</dbReference>
<feature type="domain" description="Ricin B lectin" evidence="2">
    <location>
        <begin position="44"/>
        <end position="187"/>
    </location>
</feature>
<name>A0A8J3L730_9ACTN</name>
<evidence type="ECO:0000259" key="2">
    <source>
        <dbReference type="SMART" id="SM00458"/>
    </source>
</evidence>
<dbReference type="CDD" id="cd00161">
    <property type="entry name" value="beta-trefoil_Ricin-like"/>
    <property type="match status" value="1"/>
</dbReference>
<dbReference type="InterPro" id="IPR006311">
    <property type="entry name" value="TAT_signal"/>
</dbReference>
<dbReference type="PROSITE" id="PS50231">
    <property type="entry name" value="RICIN_B_LECTIN"/>
    <property type="match status" value="1"/>
</dbReference>
<dbReference type="SUPFAM" id="SSF50370">
    <property type="entry name" value="Ricin B-like lectins"/>
    <property type="match status" value="1"/>
</dbReference>
<keyword evidence="1" id="KW-0732">Signal</keyword>
<evidence type="ECO:0000313" key="4">
    <source>
        <dbReference type="Proteomes" id="UP000660339"/>
    </source>
</evidence>
<protein>
    <recommendedName>
        <fullName evidence="2">Ricin B lectin domain-containing protein</fullName>
    </recommendedName>
</protein>
<comment type="caution">
    <text evidence="3">The sequence shown here is derived from an EMBL/GenBank/DDBJ whole genome shotgun (WGS) entry which is preliminary data.</text>
</comment>
<feature type="chain" id="PRO_5035263970" description="Ricin B lectin domain-containing protein" evidence="1">
    <location>
        <begin position="26"/>
        <end position="187"/>
    </location>
</feature>
<gene>
    <name evidence="3" type="ORF">Cme02nite_39140</name>
</gene>
<dbReference type="EMBL" id="BONJ01000021">
    <property type="protein sequence ID" value="GIG15582.1"/>
    <property type="molecule type" value="Genomic_DNA"/>
</dbReference>
<dbReference type="InterPro" id="IPR000772">
    <property type="entry name" value="Ricin_B_lectin"/>
</dbReference>
<organism evidence="3 4">
    <name type="scientific">Catellatospora methionotrophica</name>
    <dbReference type="NCBI Taxonomy" id="121620"/>
    <lineage>
        <taxon>Bacteria</taxon>
        <taxon>Bacillati</taxon>
        <taxon>Actinomycetota</taxon>
        <taxon>Actinomycetes</taxon>
        <taxon>Micromonosporales</taxon>
        <taxon>Micromonosporaceae</taxon>
        <taxon>Catellatospora</taxon>
    </lineage>
</organism>
<dbReference type="Pfam" id="PF00652">
    <property type="entry name" value="Ricin_B_lectin"/>
    <property type="match status" value="1"/>
</dbReference>
<proteinExistence type="predicted"/>
<reference evidence="3" key="1">
    <citation type="submission" date="2021-01" db="EMBL/GenBank/DDBJ databases">
        <title>Whole genome shotgun sequence of Catellatospora methionotrophica NBRC 14553.</title>
        <authorList>
            <person name="Komaki H."/>
            <person name="Tamura T."/>
        </authorList>
    </citation>
    <scope>NUCLEOTIDE SEQUENCE</scope>
    <source>
        <strain evidence="3">NBRC 14553</strain>
    </source>
</reference>